<protein>
    <submittedName>
        <fullName evidence="2">Uncharacterized protein</fullName>
    </submittedName>
</protein>
<dbReference type="Gramene" id="KMS96236">
    <property type="protein sequence ID" value="KMS96236"/>
    <property type="gene ID" value="BVRB_000820"/>
</dbReference>
<organism evidence="2 3">
    <name type="scientific">Beta vulgaris subsp. vulgaris</name>
    <name type="common">Beet</name>
    <dbReference type="NCBI Taxonomy" id="3555"/>
    <lineage>
        <taxon>Eukaryota</taxon>
        <taxon>Viridiplantae</taxon>
        <taxon>Streptophyta</taxon>
        <taxon>Embryophyta</taxon>
        <taxon>Tracheophyta</taxon>
        <taxon>Spermatophyta</taxon>
        <taxon>Magnoliopsida</taxon>
        <taxon>eudicotyledons</taxon>
        <taxon>Gunneridae</taxon>
        <taxon>Pentapetalae</taxon>
        <taxon>Caryophyllales</taxon>
        <taxon>Chenopodiaceae</taxon>
        <taxon>Betoideae</taxon>
        <taxon>Beta</taxon>
    </lineage>
</organism>
<evidence type="ECO:0000256" key="1">
    <source>
        <dbReference type="SAM" id="MobiDB-lite"/>
    </source>
</evidence>
<gene>
    <name evidence="2" type="ORF">BVRB_000820</name>
</gene>
<sequence length="67" mass="8105">MRFRSKGGERKLHMRKLDERESSTTSESLRREKARNVPKLEERENLKSDWISNSRKRTYVLSRLELV</sequence>
<proteinExistence type="predicted"/>
<accession>A0A0J8B5F7</accession>
<feature type="region of interest" description="Disordered" evidence="1">
    <location>
        <begin position="1"/>
        <end position="38"/>
    </location>
</feature>
<reference evidence="2 3" key="1">
    <citation type="journal article" date="2014" name="Nature">
        <title>The genome of the recently domesticated crop plant sugar beet (Beta vulgaris).</title>
        <authorList>
            <person name="Dohm J.C."/>
            <person name="Minoche A.E."/>
            <person name="Holtgrawe D."/>
            <person name="Capella-Gutierrez S."/>
            <person name="Zakrzewski F."/>
            <person name="Tafer H."/>
            <person name="Rupp O."/>
            <person name="Sorensen T.R."/>
            <person name="Stracke R."/>
            <person name="Reinhardt R."/>
            <person name="Goesmann A."/>
            <person name="Kraft T."/>
            <person name="Schulz B."/>
            <person name="Stadler P.F."/>
            <person name="Schmidt T."/>
            <person name="Gabaldon T."/>
            <person name="Lehrach H."/>
            <person name="Weisshaar B."/>
            <person name="Himmelbauer H."/>
        </authorList>
    </citation>
    <scope>NUCLEOTIDE SEQUENCE [LARGE SCALE GENOMIC DNA]</scope>
    <source>
        <tissue evidence="2">Taproot</tissue>
    </source>
</reference>
<keyword evidence="3" id="KW-1185">Reference proteome</keyword>
<dbReference type="EMBL" id="KQ090398">
    <property type="protein sequence ID" value="KMS96236.1"/>
    <property type="molecule type" value="Genomic_DNA"/>
</dbReference>
<dbReference type="AlphaFoldDB" id="A0A0J8B5F7"/>
<name>A0A0J8B5F7_BETVV</name>
<evidence type="ECO:0000313" key="2">
    <source>
        <dbReference type="EMBL" id="KMS96236.1"/>
    </source>
</evidence>
<dbReference type="Proteomes" id="UP000035740">
    <property type="component" value="Unassembled WGS sequence"/>
</dbReference>
<evidence type="ECO:0000313" key="3">
    <source>
        <dbReference type="Proteomes" id="UP000035740"/>
    </source>
</evidence>